<name>A0A6G1DT38_9ORYZ</name>
<evidence type="ECO:0000313" key="3">
    <source>
        <dbReference type="EMBL" id="KAF0915372.1"/>
    </source>
</evidence>
<evidence type="ECO:0000256" key="2">
    <source>
        <dbReference type="ARBA" id="ARBA00022679"/>
    </source>
</evidence>
<gene>
    <name evidence="3" type="ORF">E2562_035932</name>
</gene>
<dbReference type="PANTHER" id="PTHR48047:SF43">
    <property type="entry name" value="OS09G0379400 PROTEIN"/>
    <property type="match status" value="1"/>
</dbReference>
<evidence type="ECO:0008006" key="5">
    <source>
        <dbReference type="Google" id="ProtNLM"/>
    </source>
</evidence>
<dbReference type="FunFam" id="3.40.50.2000:FF:000185">
    <property type="entry name" value="Glycosyltransferase"/>
    <property type="match status" value="1"/>
</dbReference>
<comment type="similarity">
    <text evidence="1">Belongs to the UDP-glycosyltransferase family.</text>
</comment>
<comment type="caution">
    <text evidence="3">The sequence shown here is derived from an EMBL/GenBank/DDBJ whole genome shotgun (WGS) entry which is preliminary data.</text>
</comment>
<sequence>MAVAAPCSLAGHDVQLPHVAVFPFMARGHTVPLTHLAHLLRRRGLATVTFFTTPGNASFVRRELDDDGVAIVELPFPDHVPGVPPGAECFEALDSLSSLPAFVDAVSVLQPRLEACLAAMRPRVCLLVADVFLYWAHSSAAALRVPTVAFFGANMFAQVMREVILRDNPAAMLMADGGAAAKFAVPEFPHVQLTLADIPVHFKDQTPPVAIVEMNAKLRKTIAGSRGLIVNTFDAMEGHYIDHWNRHHIGTKAWPIGPLCLARPPRSPRHGAGDTKPSWMQWLDEKAAAGRAVMYVALGTMMAAPHAQLREIAGGLESAGVDFLWAVRPRDADLGAGFEERVEGRGKVVREWVDQWRILQHDCVKSFISHCGWNSAVESISAGVPLAAWPMGAEQPLNAKLVVDVLRVGVRVATTEHGLVRMDEIARVARELMMMAGEEKGAGAEAASNVAALAAKARKAVAEGGSSWKTLEEMVAAVCLPADPSK</sequence>
<dbReference type="AlphaFoldDB" id="A0A6G1DT38"/>
<dbReference type="Pfam" id="PF00201">
    <property type="entry name" value="UDPGT"/>
    <property type="match status" value="1"/>
</dbReference>
<dbReference type="EMBL" id="SPHZ02000006">
    <property type="protein sequence ID" value="KAF0915372.1"/>
    <property type="molecule type" value="Genomic_DNA"/>
</dbReference>
<dbReference type="PANTHER" id="PTHR48047">
    <property type="entry name" value="GLYCOSYLTRANSFERASE"/>
    <property type="match status" value="1"/>
</dbReference>
<organism evidence="3 4">
    <name type="scientific">Oryza meyeriana var. granulata</name>
    <dbReference type="NCBI Taxonomy" id="110450"/>
    <lineage>
        <taxon>Eukaryota</taxon>
        <taxon>Viridiplantae</taxon>
        <taxon>Streptophyta</taxon>
        <taxon>Embryophyta</taxon>
        <taxon>Tracheophyta</taxon>
        <taxon>Spermatophyta</taxon>
        <taxon>Magnoliopsida</taxon>
        <taxon>Liliopsida</taxon>
        <taxon>Poales</taxon>
        <taxon>Poaceae</taxon>
        <taxon>BOP clade</taxon>
        <taxon>Oryzoideae</taxon>
        <taxon>Oryzeae</taxon>
        <taxon>Oryzinae</taxon>
        <taxon>Oryza</taxon>
        <taxon>Oryza meyeriana</taxon>
    </lineage>
</organism>
<keyword evidence="2" id="KW-0808">Transferase</keyword>
<reference evidence="3 4" key="1">
    <citation type="submission" date="2019-11" db="EMBL/GenBank/DDBJ databases">
        <title>Whole genome sequence of Oryza granulata.</title>
        <authorList>
            <person name="Li W."/>
        </authorList>
    </citation>
    <scope>NUCLEOTIDE SEQUENCE [LARGE SCALE GENOMIC DNA]</scope>
    <source>
        <strain evidence="4">cv. Menghai</strain>
        <tissue evidence="3">Leaf</tissue>
    </source>
</reference>
<proteinExistence type="inferred from homology"/>
<dbReference type="Proteomes" id="UP000479710">
    <property type="component" value="Unassembled WGS sequence"/>
</dbReference>
<protein>
    <recommendedName>
        <fullName evidence="5">Glycosyltransferase</fullName>
    </recommendedName>
</protein>
<evidence type="ECO:0000313" key="4">
    <source>
        <dbReference type="Proteomes" id="UP000479710"/>
    </source>
</evidence>
<dbReference type="OrthoDB" id="5835829at2759"/>
<evidence type="ECO:0000256" key="1">
    <source>
        <dbReference type="ARBA" id="ARBA00009995"/>
    </source>
</evidence>
<dbReference type="FunFam" id="3.40.50.2000:FF:000107">
    <property type="entry name" value="Glycosyltransferase"/>
    <property type="match status" value="1"/>
</dbReference>
<keyword evidence="4" id="KW-1185">Reference proteome</keyword>
<accession>A0A6G1DT38</accession>
<dbReference type="InterPro" id="IPR002213">
    <property type="entry name" value="UDP_glucos_trans"/>
</dbReference>
<dbReference type="GO" id="GO:0035251">
    <property type="term" value="F:UDP-glucosyltransferase activity"/>
    <property type="evidence" value="ECO:0007669"/>
    <property type="project" value="TreeGrafter"/>
</dbReference>
<dbReference type="CDD" id="cd03784">
    <property type="entry name" value="GT1_Gtf-like"/>
    <property type="match status" value="1"/>
</dbReference>
<dbReference type="SUPFAM" id="SSF53756">
    <property type="entry name" value="UDP-Glycosyltransferase/glycogen phosphorylase"/>
    <property type="match status" value="1"/>
</dbReference>
<dbReference type="Gene3D" id="3.40.50.2000">
    <property type="entry name" value="Glycogen Phosphorylase B"/>
    <property type="match status" value="2"/>
</dbReference>